<reference evidence="3 4" key="1">
    <citation type="submission" date="2020-09" db="EMBL/GenBank/DDBJ databases">
        <title>Methylomonas albis sp. nov. and Methylomonas fluvii sp. nov.: Two cold-adapted methanotrophs from the River Elbe and an amended description of Methylovulum psychrotolerans strain Eb1.</title>
        <authorList>
            <person name="Bussmann I.K."/>
            <person name="Klings K.-W."/>
            <person name="Warnstedt J."/>
            <person name="Hoppert M."/>
            <person name="Saborowski A."/>
            <person name="Horn F."/>
            <person name="Liebner S."/>
        </authorList>
    </citation>
    <scope>NUCLEOTIDE SEQUENCE [LARGE SCALE GENOMIC DNA]</scope>
    <source>
        <strain evidence="3 4">EbA</strain>
    </source>
</reference>
<feature type="domain" description="Right handed beta helix" evidence="2">
    <location>
        <begin position="283"/>
        <end position="387"/>
    </location>
</feature>
<feature type="signal peptide" evidence="1">
    <location>
        <begin position="1"/>
        <end position="20"/>
    </location>
</feature>
<dbReference type="RefSeq" id="WP_192376624.1">
    <property type="nucleotide sequence ID" value="NZ_CAJHIV010000001.1"/>
</dbReference>
<dbReference type="InterPro" id="IPR011050">
    <property type="entry name" value="Pectin_lyase_fold/virulence"/>
</dbReference>
<dbReference type="InterPro" id="IPR006626">
    <property type="entry name" value="PbH1"/>
</dbReference>
<gene>
    <name evidence="3" type="ORF">IE877_21435</name>
</gene>
<dbReference type="SUPFAM" id="SSF51126">
    <property type="entry name" value="Pectin lyase-like"/>
    <property type="match status" value="1"/>
</dbReference>
<evidence type="ECO:0000256" key="1">
    <source>
        <dbReference type="SAM" id="SignalP"/>
    </source>
</evidence>
<dbReference type="PANTHER" id="PTHR36453:SF1">
    <property type="entry name" value="RIGHT HANDED BETA HELIX DOMAIN-CONTAINING PROTEIN"/>
    <property type="match status" value="1"/>
</dbReference>
<dbReference type="InterPro" id="IPR012334">
    <property type="entry name" value="Pectin_lyas_fold"/>
</dbReference>
<proteinExistence type="predicted"/>
<dbReference type="Pfam" id="PF13229">
    <property type="entry name" value="Beta_helix"/>
    <property type="match status" value="2"/>
</dbReference>
<dbReference type="Proteomes" id="UP000652176">
    <property type="component" value="Unassembled WGS sequence"/>
</dbReference>
<dbReference type="PANTHER" id="PTHR36453">
    <property type="entry name" value="SECRETED PROTEIN-RELATED"/>
    <property type="match status" value="1"/>
</dbReference>
<feature type="domain" description="Right handed beta helix" evidence="2">
    <location>
        <begin position="401"/>
        <end position="557"/>
    </location>
</feature>
<keyword evidence="4" id="KW-1185">Reference proteome</keyword>
<dbReference type="SMART" id="SM00710">
    <property type="entry name" value="PbH1"/>
    <property type="match status" value="8"/>
</dbReference>
<organism evidence="3 4">
    <name type="scientific">Methylomonas albis</name>
    <dbReference type="NCBI Taxonomy" id="1854563"/>
    <lineage>
        <taxon>Bacteria</taxon>
        <taxon>Pseudomonadati</taxon>
        <taxon>Pseudomonadota</taxon>
        <taxon>Gammaproteobacteria</taxon>
        <taxon>Methylococcales</taxon>
        <taxon>Methylococcaceae</taxon>
        <taxon>Methylomonas</taxon>
    </lineage>
</organism>
<evidence type="ECO:0000313" key="3">
    <source>
        <dbReference type="EMBL" id="MBD9358406.1"/>
    </source>
</evidence>
<evidence type="ECO:0000313" key="4">
    <source>
        <dbReference type="Proteomes" id="UP000652176"/>
    </source>
</evidence>
<accession>A0ABR9D6K0</accession>
<comment type="caution">
    <text evidence="3">The sequence shown here is derived from an EMBL/GenBank/DDBJ whole genome shotgun (WGS) entry which is preliminary data.</text>
</comment>
<feature type="chain" id="PRO_5046187149" evidence="1">
    <location>
        <begin position="21"/>
        <end position="700"/>
    </location>
</feature>
<keyword evidence="1" id="KW-0732">Signal</keyword>
<evidence type="ECO:0000259" key="2">
    <source>
        <dbReference type="Pfam" id="PF13229"/>
    </source>
</evidence>
<dbReference type="InterPro" id="IPR039448">
    <property type="entry name" value="Beta_helix"/>
</dbReference>
<name>A0ABR9D6K0_9GAMM</name>
<dbReference type="Gene3D" id="2.160.20.10">
    <property type="entry name" value="Single-stranded right-handed beta-helix, Pectin lyase-like"/>
    <property type="match status" value="2"/>
</dbReference>
<dbReference type="EMBL" id="JACXSS010000001">
    <property type="protein sequence ID" value="MBD9358406.1"/>
    <property type="molecule type" value="Genomic_DNA"/>
</dbReference>
<protein>
    <submittedName>
        <fullName evidence="3">Right-handed parallel beta-helix repeat-containing protein</fullName>
    </submittedName>
</protein>
<sequence>MLSKLVITLAILTFCSAVTAKDFYVSPSGSDSLNGLSPSANYWTKTGPFKTLARAQQAIRKLKAAGKFNEAITVHVGKGTYQLQSALEFDDRDSGLPSQEILWIGEKGTSIISGGITLKNCQPYNAANPLQILSCPLNADTVANIQRENNHRIQGNSPAFEIFINERRMHLARWPNEDWAHIKVPLDENTRFSVFEKMPQFSGDLSNAQVHIFPGNDIYDHYTGVSTIDFVNNQINLSSETIYKLTSGRRFYLQNLEAALDVQDEWFYDQTNNKILFIPPIGTTQNNIVLSSAKNLLMINDASHIGFKNLTFRHSTGAAIRTQRSESVLFDNLEINNIAGTAIYAPENTNITISNNHIHDVGTGGILISGGDRPTLTASGNLIDNNHIDNYDAILFTYSPGVSTNGVASVITHNLIENGHGNGVFLYGNDHLIEKNEISQVCQQSDDCGAIYSGRDWTYRGNIVRYNYLHDFSGYQLKTLDIANNIIQYTREGTRGIYLDDAVSGFTVFGNILVNAGSISIQLGGGRDHHIENNVIKTSTYAIYIDQRFGSYNWDNNRDSLKTMPITSSVWLTKYPELGAPMAHDTWPEGNSIQRNVILSTNSLGYSLFYVLPPQGNTVGNNLAWHASSDIRVYYQILGTFIGKNRAPWRDWLSHSIENNSINEDPCLNISGSKISIGCTNSPLSKIGFQIPPSDIGIFQ</sequence>